<dbReference type="VEuPathDB" id="FungiDB:FOC4_g10004212"/>
<comment type="subcellular location">
    <subcellularLocation>
        <location evidence="1">Membrane</location>
        <topology evidence="1">Multi-pass membrane protein</topology>
    </subcellularLocation>
</comment>
<reference evidence="8 9" key="1">
    <citation type="journal article" date="2018" name="Sci. Rep.">
        <title>Characterisation of pathogen-specific regions and novel effector candidates in Fusarium oxysporum f. sp. cepae.</title>
        <authorList>
            <person name="Armitage A.D."/>
            <person name="Taylor A."/>
            <person name="Sobczyk M.K."/>
            <person name="Baxter L."/>
            <person name="Greenfield B.P."/>
            <person name="Bates H.J."/>
            <person name="Wilson F."/>
            <person name="Jackson A.C."/>
            <person name="Ott S."/>
            <person name="Harrison R.J."/>
            <person name="Clarkson J.P."/>
        </authorList>
    </citation>
    <scope>NUCLEOTIDE SEQUENCE [LARGE SCALE GENOMIC DNA]</scope>
    <source>
        <strain evidence="8 9">Fo_A28</strain>
    </source>
</reference>
<feature type="transmembrane region" description="Helical" evidence="7">
    <location>
        <begin position="99"/>
        <end position="121"/>
    </location>
</feature>
<dbReference type="InterPro" id="IPR036259">
    <property type="entry name" value="MFS_trans_sf"/>
</dbReference>
<dbReference type="AlphaFoldDB" id="A0A420RVQ5"/>
<dbReference type="GO" id="GO:0016020">
    <property type="term" value="C:membrane"/>
    <property type="evidence" value="ECO:0007669"/>
    <property type="project" value="UniProtKB-SubCell"/>
</dbReference>
<dbReference type="Proteomes" id="UP000285860">
    <property type="component" value="Unassembled WGS sequence"/>
</dbReference>
<dbReference type="VEuPathDB" id="FungiDB:FOZG_06151"/>
<comment type="caution">
    <text evidence="8">The sequence shown here is derived from an EMBL/GenBank/DDBJ whole genome shotgun (WGS) entry which is preliminary data.</text>
</comment>
<keyword evidence="6" id="KW-0325">Glycoprotein</keyword>
<evidence type="ECO:0000256" key="7">
    <source>
        <dbReference type="SAM" id="Phobius"/>
    </source>
</evidence>
<dbReference type="SUPFAM" id="SSF103473">
    <property type="entry name" value="MFS general substrate transporter"/>
    <property type="match status" value="1"/>
</dbReference>
<dbReference type="PANTHER" id="PTHR43791">
    <property type="entry name" value="PERMEASE-RELATED"/>
    <property type="match status" value="1"/>
</dbReference>
<evidence type="ECO:0008006" key="10">
    <source>
        <dbReference type="Google" id="ProtNLM"/>
    </source>
</evidence>
<feature type="transmembrane region" description="Helical" evidence="7">
    <location>
        <begin position="70"/>
        <end position="87"/>
    </location>
</feature>
<feature type="transmembrane region" description="Helical" evidence="7">
    <location>
        <begin position="368"/>
        <end position="389"/>
    </location>
</feature>
<dbReference type="PANTHER" id="PTHR43791:SF103">
    <property type="entry name" value="MAJOR FACILITATOR SUPERFAMILY (MFS) PROFILE DOMAIN-CONTAINING PROTEIN-RELATED"/>
    <property type="match status" value="1"/>
</dbReference>
<feature type="transmembrane region" description="Helical" evidence="7">
    <location>
        <begin position="276"/>
        <end position="295"/>
    </location>
</feature>
<evidence type="ECO:0000256" key="5">
    <source>
        <dbReference type="ARBA" id="ARBA00023136"/>
    </source>
</evidence>
<sequence length="437" mass="49423">MEGKEMKESTPSYEMDIGARGTVDTLSVEEEKKLVRKIDMSWASSIFYIGYLVASYPISLGFVKFPLGKYLSVLMFIWGVILTLHAVAHNYASLMVLRFFLGVFESAISPGFSLITGMWYTPHEHVSRHSFWFAGNASASMMLFLIFGLITIAWSVLTFFFLPDSPATAGFLSTSEREFAALRPKKFQRTTQTKKWDRDQFIETMKDVKAWWFFFFSFIICIPNGGTTSFSTIVIKSFGYDEKQTILMGLPASAFQLTTVILVAVFTTYVRKSRHIALVLTYLMAIAGILMIKLLPTAEKLSRLAGFWLIMAVAPAFPLMLSLSASNIAGFTKKSTVMAMIFLGYCAGNLSGPQFFISTEAPSYHTAYTTIMVCYAITIALVVGIYFYLTWENRRRDNEQGVKRDPEESRQVDLTEDGTLLQIDETDMQNKNFRYIL</sequence>
<proteinExistence type="predicted"/>
<keyword evidence="5 7" id="KW-0472">Membrane</keyword>
<feature type="transmembrane region" description="Helical" evidence="7">
    <location>
        <begin position="337"/>
        <end position="356"/>
    </location>
</feature>
<name>A0A420RVQ5_FUSOX</name>
<accession>A0A420RVQ5</accession>
<evidence type="ECO:0000313" key="8">
    <source>
        <dbReference type="EMBL" id="RKL21130.1"/>
    </source>
</evidence>
<dbReference type="VEuPathDB" id="FungiDB:FOIG_02419"/>
<protein>
    <recommendedName>
        <fullName evidence="10">Major facilitator superfamily (MFS) profile domain-containing protein</fullName>
    </recommendedName>
</protein>
<evidence type="ECO:0000256" key="3">
    <source>
        <dbReference type="ARBA" id="ARBA00022692"/>
    </source>
</evidence>
<evidence type="ECO:0000256" key="6">
    <source>
        <dbReference type="ARBA" id="ARBA00023180"/>
    </source>
</evidence>
<gene>
    <name evidence="8" type="ORF">BFJ68_g2401</name>
</gene>
<dbReference type="EMBL" id="MRCY01000007">
    <property type="protein sequence ID" value="RKL21130.1"/>
    <property type="molecule type" value="Genomic_DNA"/>
</dbReference>
<feature type="transmembrane region" description="Helical" evidence="7">
    <location>
        <begin position="40"/>
        <end position="58"/>
    </location>
</feature>
<feature type="transmembrane region" description="Helical" evidence="7">
    <location>
        <begin position="246"/>
        <end position="269"/>
    </location>
</feature>
<feature type="transmembrane region" description="Helical" evidence="7">
    <location>
        <begin position="307"/>
        <end position="325"/>
    </location>
</feature>
<keyword evidence="2" id="KW-0813">Transport</keyword>
<dbReference type="InterPro" id="IPR011701">
    <property type="entry name" value="MFS"/>
</dbReference>
<evidence type="ECO:0000256" key="1">
    <source>
        <dbReference type="ARBA" id="ARBA00004141"/>
    </source>
</evidence>
<evidence type="ECO:0000313" key="9">
    <source>
        <dbReference type="Proteomes" id="UP000285860"/>
    </source>
</evidence>
<evidence type="ECO:0000256" key="4">
    <source>
        <dbReference type="ARBA" id="ARBA00022989"/>
    </source>
</evidence>
<feature type="transmembrane region" description="Helical" evidence="7">
    <location>
        <begin position="210"/>
        <end position="234"/>
    </location>
</feature>
<dbReference type="VEuPathDB" id="FungiDB:FOMG_06000"/>
<keyword evidence="3 7" id="KW-0812">Transmembrane</keyword>
<organism evidence="8 9">
    <name type="scientific">Fusarium oxysporum</name>
    <name type="common">Fusarium vascular wilt</name>
    <dbReference type="NCBI Taxonomy" id="5507"/>
    <lineage>
        <taxon>Eukaryota</taxon>
        <taxon>Fungi</taxon>
        <taxon>Dikarya</taxon>
        <taxon>Ascomycota</taxon>
        <taxon>Pezizomycotina</taxon>
        <taxon>Sordariomycetes</taxon>
        <taxon>Hypocreomycetidae</taxon>
        <taxon>Hypocreales</taxon>
        <taxon>Nectriaceae</taxon>
        <taxon>Fusarium</taxon>
        <taxon>Fusarium oxysporum species complex</taxon>
    </lineage>
</organism>
<dbReference type="Gene3D" id="1.20.1250.20">
    <property type="entry name" value="MFS general substrate transporter like domains"/>
    <property type="match status" value="1"/>
</dbReference>
<dbReference type="VEuPathDB" id="FungiDB:FOXG_15284"/>
<evidence type="ECO:0000256" key="2">
    <source>
        <dbReference type="ARBA" id="ARBA00022448"/>
    </source>
</evidence>
<dbReference type="Pfam" id="PF07690">
    <property type="entry name" value="MFS_1"/>
    <property type="match status" value="1"/>
</dbReference>
<feature type="transmembrane region" description="Helical" evidence="7">
    <location>
        <begin position="141"/>
        <end position="162"/>
    </location>
</feature>
<dbReference type="VEuPathDB" id="FungiDB:HZS61_009133"/>
<keyword evidence="4 7" id="KW-1133">Transmembrane helix</keyword>
<dbReference type="GO" id="GO:0022857">
    <property type="term" value="F:transmembrane transporter activity"/>
    <property type="evidence" value="ECO:0007669"/>
    <property type="project" value="InterPro"/>
</dbReference>
<dbReference type="VEuPathDB" id="FungiDB:FOC1_g10007891"/>